<dbReference type="GO" id="GO:0047213">
    <property type="term" value="F:anthocyanidin 3-O-glucosyltransferase activity"/>
    <property type="evidence" value="ECO:0007669"/>
    <property type="project" value="UniProtKB-EC"/>
</dbReference>
<keyword evidence="6" id="KW-0328">Glycosyltransferase</keyword>
<accession>A0A6N2MCE0</accession>
<proteinExistence type="inferred from homology"/>
<protein>
    <recommendedName>
        <fullName evidence="3">anthocyanidin 3-O-glucosyltransferase</fullName>
        <ecNumber evidence="3">2.4.1.115</ecNumber>
    </recommendedName>
</protein>
<dbReference type="Gene3D" id="3.40.50.2000">
    <property type="entry name" value="Glycogen Phosphorylase B"/>
    <property type="match status" value="1"/>
</dbReference>
<dbReference type="PANTHER" id="PTHR48049:SF167">
    <property type="entry name" value="GLYCOSYLTRANSFERASE"/>
    <property type="match status" value="1"/>
</dbReference>
<name>A0A6N2MCE0_SALVM</name>
<evidence type="ECO:0000256" key="2">
    <source>
        <dbReference type="ARBA" id="ARBA00009995"/>
    </source>
</evidence>
<dbReference type="Pfam" id="PF00201">
    <property type="entry name" value="UDPGT"/>
    <property type="match status" value="1"/>
</dbReference>
<sequence length="204" mass="22567">MNENGVLCSVCVVTRKLIVWLTSLKEKQARVAITITSFFHGKEYCGGLNTEPCENGSLRNAIQHSTTRLFMAGGSFQLILVEPFKASGCKQAYENRAFQLITPILSELMHGQRNKSSVPKKRVKGRGFVYTSWCHQQLILRHPSVGCFVTHCGSSSLSESMGNKCQMVVLPRDGDQIVKARILGGDLKVEVEVEKGEEDGLYGD</sequence>
<organism evidence="7">
    <name type="scientific">Salix viminalis</name>
    <name type="common">Common osier</name>
    <name type="synonym">Basket willow</name>
    <dbReference type="NCBI Taxonomy" id="40686"/>
    <lineage>
        <taxon>Eukaryota</taxon>
        <taxon>Viridiplantae</taxon>
        <taxon>Streptophyta</taxon>
        <taxon>Embryophyta</taxon>
        <taxon>Tracheophyta</taxon>
        <taxon>Spermatophyta</taxon>
        <taxon>Magnoliopsida</taxon>
        <taxon>eudicotyledons</taxon>
        <taxon>Gunneridae</taxon>
        <taxon>Pentapetalae</taxon>
        <taxon>rosids</taxon>
        <taxon>fabids</taxon>
        <taxon>Malpighiales</taxon>
        <taxon>Salicaceae</taxon>
        <taxon>Saliceae</taxon>
        <taxon>Salix</taxon>
    </lineage>
</organism>
<dbReference type="UniPathway" id="UPA00009"/>
<dbReference type="InterPro" id="IPR050481">
    <property type="entry name" value="UDP-glycosyltransf_plant"/>
</dbReference>
<evidence type="ECO:0000313" key="7">
    <source>
        <dbReference type="EMBL" id="VFU50163.1"/>
    </source>
</evidence>
<dbReference type="EC" id="2.4.1.115" evidence="3"/>
<keyword evidence="4 6" id="KW-0808">Transferase</keyword>
<evidence type="ECO:0000256" key="5">
    <source>
        <dbReference type="ARBA" id="ARBA00047606"/>
    </source>
</evidence>
<dbReference type="AlphaFoldDB" id="A0A6N2MCE0"/>
<dbReference type="PANTHER" id="PTHR48049">
    <property type="entry name" value="GLYCOSYLTRANSFERASE"/>
    <property type="match status" value="1"/>
</dbReference>
<comment type="catalytic activity">
    <reaction evidence="5">
        <text>an anthocyanidin + UDP-alpha-D-glucose + H(+) = an anthocyanidin 3-O-beta-D-glucoside + UDP</text>
        <dbReference type="Rhea" id="RHEA:20093"/>
        <dbReference type="ChEBI" id="CHEBI:15378"/>
        <dbReference type="ChEBI" id="CHEBI:16307"/>
        <dbReference type="ChEBI" id="CHEBI:58223"/>
        <dbReference type="ChEBI" id="CHEBI:58885"/>
        <dbReference type="ChEBI" id="CHEBI:143576"/>
        <dbReference type="EC" id="2.4.1.115"/>
    </reaction>
</comment>
<reference evidence="7" key="1">
    <citation type="submission" date="2019-03" db="EMBL/GenBank/DDBJ databases">
        <authorList>
            <person name="Mank J."/>
            <person name="Almeida P."/>
        </authorList>
    </citation>
    <scope>NUCLEOTIDE SEQUENCE</scope>
    <source>
        <strain evidence="7">78183</strain>
    </source>
</reference>
<dbReference type="GO" id="GO:0009718">
    <property type="term" value="P:anthocyanin-containing compound biosynthetic process"/>
    <property type="evidence" value="ECO:0007669"/>
    <property type="project" value="UniProtKB-UniPathway"/>
</dbReference>
<dbReference type="PROSITE" id="PS00375">
    <property type="entry name" value="UDPGT"/>
    <property type="match status" value="1"/>
</dbReference>
<dbReference type="EMBL" id="CAADRP010001719">
    <property type="protein sequence ID" value="VFU50163.1"/>
    <property type="molecule type" value="Genomic_DNA"/>
</dbReference>
<evidence type="ECO:0000256" key="3">
    <source>
        <dbReference type="ARBA" id="ARBA00012585"/>
    </source>
</evidence>
<gene>
    <name evidence="7" type="ORF">SVIM_LOCUS333291</name>
</gene>
<dbReference type="SUPFAM" id="SSF53756">
    <property type="entry name" value="UDP-Glycosyltransferase/glycogen phosphorylase"/>
    <property type="match status" value="1"/>
</dbReference>
<dbReference type="InterPro" id="IPR002213">
    <property type="entry name" value="UDP_glucos_trans"/>
</dbReference>
<evidence type="ECO:0000256" key="6">
    <source>
        <dbReference type="RuleBase" id="RU003718"/>
    </source>
</evidence>
<dbReference type="InterPro" id="IPR035595">
    <property type="entry name" value="UDP_glycos_trans_CS"/>
</dbReference>
<comment type="similarity">
    <text evidence="2 6">Belongs to the UDP-glycosyltransferase family.</text>
</comment>
<evidence type="ECO:0000256" key="1">
    <source>
        <dbReference type="ARBA" id="ARBA00004935"/>
    </source>
</evidence>
<evidence type="ECO:0000256" key="4">
    <source>
        <dbReference type="ARBA" id="ARBA00022679"/>
    </source>
</evidence>
<comment type="pathway">
    <text evidence="1">Pigment biosynthesis; anthocyanin biosynthesis.</text>
</comment>